<reference evidence="2 3" key="1">
    <citation type="journal article" date="2021" name="Elife">
        <title>Chloroplast acquisition without the gene transfer in kleptoplastic sea slugs, Plakobranchus ocellatus.</title>
        <authorList>
            <person name="Maeda T."/>
            <person name="Takahashi S."/>
            <person name="Yoshida T."/>
            <person name="Shimamura S."/>
            <person name="Takaki Y."/>
            <person name="Nagai Y."/>
            <person name="Toyoda A."/>
            <person name="Suzuki Y."/>
            <person name="Arimoto A."/>
            <person name="Ishii H."/>
            <person name="Satoh N."/>
            <person name="Nishiyama T."/>
            <person name="Hasebe M."/>
            <person name="Maruyama T."/>
            <person name="Minagawa J."/>
            <person name="Obokata J."/>
            <person name="Shigenobu S."/>
        </authorList>
    </citation>
    <scope>NUCLEOTIDE SEQUENCE [LARGE SCALE GENOMIC DNA]</scope>
</reference>
<dbReference type="EMBL" id="BLXT01007821">
    <property type="protein sequence ID" value="GFO42874.1"/>
    <property type="molecule type" value="Genomic_DNA"/>
</dbReference>
<keyword evidence="1" id="KW-0732">Signal</keyword>
<comment type="caution">
    <text evidence="2">The sequence shown here is derived from an EMBL/GenBank/DDBJ whole genome shotgun (WGS) entry which is preliminary data.</text>
</comment>
<organism evidence="2 3">
    <name type="scientific">Plakobranchus ocellatus</name>
    <dbReference type="NCBI Taxonomy" id="259542"/>
    <lineage>
        <taxon>Eukaryota</taxon>
        <taxon>Metazoa</taxon>
        <taxon>Spiralia</taxon>
        <taxon>Lophotrochozoa</taxon>
        <taxon>Mollusca</taxon>
        <taxon>Gastropoda</taxon>
        <taxon>Heterobranchia</taxon>
        <taxon>Euthyneura</taxon>
        <taxon>Panpulmonata</taxon>
        <taxon>Sacoglossa</taxon>
        <taxon>Placobranchoidea</taxon>
        <taxon>Plakobranchidae</taxon>
        <taxon>Plakobranchus</taxon>
    </lineage>
</organism>
<gene>
    <name evidence="2" type="ORF">PoB_006937900</name>
</gene>
<proteinExistence type="predicted"/>
<keyword evidence="3" id="KW-1185">Reference proteome</keyword>
<evidence type="ECO:0000313" key="3">
    <source>
        <dbReference type="Proteomes" id="UP000735302"/>
    </source>
</evidence>
<evidence type="ECO:0000256" key="1">
    <source>
        <dbReference type="SAM" id="SignalP"/>
    </source>
</evidence>
<sequence>MGMLFYLSGLVVASLFSKVNAGAWSPVYCMARRRNLRITFVAVVMATRPCRQRILFFGAVTDHLLRTKTTRSSGRTTVSRSVRQEERVLRSCEIFVLRRFCADLVRNHLP</sequence>
<feature type="signal peptide" evidence="1">
    <location>
        <begin position="1"/>
        <end position="21"/>
    </location>
</feature>
<dbReference type="AlphaFoldDB" id="A0AAV4DF88"/>
<feature type="chain" id="PRO_5043719169" description="Secreted protein" evidence="1">
    <location>
        <begin position="22"/>
        <end position="110"/>
    </location>
</feature>
<evidence type="ECO:0008006" key="4">
    <source>
        <dbReference type="Google" id="ProtNLM"/>
    </source>
</evidence>
<name>A0AAV4DF88_9GAST</name>
<dbReference type="Proteomes" id="UP000735302">
    <property type="component" value="Unassembled WGS sequence"/>
</dbReference>
<accession>A0AAV4DF88</accession>
<evidence type="ECO:0000313" key="2">
    <source>
        <dbReference type="EMBL" id="GFO42874.1"/>
    </source>
</evidence>
<protein>
    <recommendedName>
        <fullName evidence="4">Secreted protein</fullName>
    </recommendedName>
</protein>